<organism evidence="14 15">
    <name type="scientific">Panagrellus redivivus</name>
    <name type="common">Microworm</name>
    <dbReference type="NCBI Taxonomy" id="6233"/>
    <lineage>
        <taxon>Eukaryota</taxon>
        <taxon>Metazoa</taxon>
        <taxon>Ecdysozoa</taxon>
        <taxon>Nematoda</taxon>
        <taxon>Chromadorea</taxon>
        <taxon>Rhabditida</taxon>
        <taxon>Tylenchina</taxon>
        <taxon>Panagrolaimomorpha</taxon>
        <taxon>Panagrolaimoidea</taxon>
        <taxon>Panagrolaimidae</taxon>
        <taxon>Panagrellus</taxon>
    </lineage>
</organism>
<keyword evidence="6" id="KW-0808">Transferase</keyword>
<dbReference type="WBParaSite" id="Pan_g17323.t1">
    <property type="protein sequence ID" value="Pan_g17323.t1"/>
    <property type="gene ID" value="Pan_g17323"/>
</dbReference>
<keyword evidence="10" id="KW-1133">Transmembrane helix</keyword>
<comment type="pathway">
    <text evidence="2">Protein modification; protein glycosylation.</text>
</comment>
<keyword evidence="9" id="KW-0735">Signal-anchor</keyword>
<keyword evidence="5" id="KW-0328">Glycosyltransferase</keyword>
<keyword evidence="14" id="KW-1185">Reference proteome</keyword>
<evidence type="ECO:0000256" key="11">
    <source>
        <dbReference type="ARBA" id="ARBA00023136"/>
    </source>
</evidence>
<dbReference type="EC" id="2.4.1.122" evidence="4"/>
<reference evidence="15" key="2">
    <citation type="submission" date="2020-10" db="UniProtKB">
        <authorList>
            <consortium name="WormBaseParasite"/>
        </authorList>
    </citation>
    <scope>IDENTIFICATION</scope>
</reference>
<dbReference type="PANTHER" id="PTHR23033:SF12">
    <property type="entry name" value="GLYCOPROTEIN-N-ACETYLGALACTOSAMINE 3-BETA-GALACTOSYLTRANSFERASE 1-RELATED"/>
    <property type="match status" value="1"/>
</dbReference>
<evidence type="ECO:0000259" key="13">
    <source>
        <dbReference type="Pfam" id="PF02434"/>
    </source>
</evidence>
<reference evidence="14" key="1">
    <citation type="journal article" date="2013" name="Genetics">
        <title>The draft genome and transcriptome of Panagrellus redivivus are shaped by the harsh demands of a free-living lifestyle.</title>
        <authorList>
            <person name="Srinivasan J."/>
            <person name="Dillman A.R."/>
            <person name="Macchietto M.G."/>
            <person name="Heikkinen L."/>
            <person name="Lakso M."/>
            <person name="Fracchia K.M."/>
            <person name="Antoshechkin I."/>
            <person name="Mortazavi A."/>
            <person name="Wong G."/>
            <person name="Sternberg P.W."/>
        </authorList>
    </citation>
    <scope>NUCLEOTIDE SEQUENCE [LARGE SCALE GENOMIC DNA]</scope>
    <source>
        <strain evidence="14">MT8872</strain>
    </source>
</reference>
<keyword evidence="11" id="KW-0472">Membrane</keyword>
<evidence type="ECO:0000313" key="14">
    <source>
        <dbReference type="Proteomes" id="UP000492821"/>
    </source>
</evidence>
<accession>A0A7E4V6X6</accession>
<sequence>MRVPVASSAVATLSAALLIVVVAGIRRPTRTTAQSVTTDHPVKTTTYFNVGHPLPSRKTINETRGYREPKILCLVHTAAPSHQTLARTVYEVWAKKCDDVLFFSDAPINWEVPHVYYPMFSTRDHSWEKIRHILQFVHQTTYGKYDWYLRADDDAFVVVENARKLVSRMDPTHDFLLGFRWGFFEHKGYADGSTYILSKKAVDTFVTLSHDEELCPEFHRAEEDQEMGRCLAKLGITPMDSRDNQGRDRFHQFHPEQMMDIGIQHFVRRFGYYRVLPYPDQVSPSTVSMHHLSPYEMRFYDFLLNKVKVADL</sequence>
<evidence type="ECO:0000256" key="10">
    <source>
        <dbReference type="ARBA" id="ARBA00022989"/>
    </source>
</evidence>
<proteinExistence type="inferred from homology"/>
<comment type="subcellular location">
    <subcellularLocation>
        <location evidence="1">Membrane</location>
        <topology evidence="1">Single-pass type II membrane protein</topology>
    </subcellularLocation>
</comment>
<name>A0A7E4V6X6_PANRE</name>
<evidence type="ECO:0000256" key="7">
    <source>
        <dbReference type="ARBA" id="ARBA00022692"/>
    </source>
</evidence>
<keyword evidence="7" id="KW-0812">Transmembrane</keyword>
<dbReference type="GO" id="GO:0016263">
    <property type="term" value="F:glycoprotein-N-acetylgalactosamine 3-beta-galactosyltransferase activity"/>
    <property type="evidence" value="ECO:0007669"/>
    <property type="project" value="UniProtKB-EC"/>
</dbReference>
<evidence type="ECO:0000256" key="12">
    <source>
        <dbReference type="SAM" id="SignalP"/>
    </source>
</evidence>
<evidence type="ECO:0000256" key="6">
    <source>
        <dbReference type="ARBA" id="ARBA00022679"/>
    </source>
</evidence>
<evidence type="ECO:0000256" key="2">
    <source>
        <dbReference type="ARBA" id="ARBA00004922"/>
    </source>
</evidence>
<feature type="signal peptide" evidence="12">
    <location>
        <begin position="1"/>
        <end position="33"/>
    </location>
</feature>
<feature type="domain" description="Fringe-like glycosyltransferase" evidence="13">
    <location>
        <begin position="70"/>
        <end position="241"/>
    </location>
</feature>
<dbReference type="InterPro" id="IPR003378">
    <property type="entry name" value="Fringe-like_glycosylTrfase"/>
</dbReference>
<keyword evidence="12" id="KW-0732">Signal</keyword>
<evidence type="ECO:0000256" key="5">
    <source>
        <dbReference type="ARBA" id="ARBA00022676"/>
    </source>
</evidence>
<evidence type="ECO:0000256" key="3">
    <source>
        <dbReference type="ARBA" id="ARBA00006462"/>
    </source>
</evidence>
<evidence type="ECO:0000256" key="4">
    <source>
        <dbReference type="ARBA" id="ARBA00012557"/>
    </source>
</evidence>
<protein>
    <recommendedName>
        <fullName evidence="4">N-acetylgalactosaminide beta-1,3-galactosyltransferase</fullName>
        <ecNumber evidence="4">2.4.1.122</ecNumber>
    </recommendedName>
</protein>
<dbReference type="Proteomes" id="UP000492821">
    <property type="component" value="Unassembled WGS sequence"/>
</dbReference>
<feature type="chain" id="PRO_5028808021" description="N-acetylgalactosaminide beta-1,3-galactosyltransferase" evidence="12">
    <location>
        <begin position="34"/>
        <end position="312"/>
    </location>
</feature>
<dbReference type="AlphaFoldDB" id="A0A7E4V6X6"/>
<dbReference type="Pfam" id="PF02434">
    <property type="entry name" value="Fringe"/>
    <property type="match status" value="1"/>
</dbReference>
<keyword evidence="8" id="KW-0547">Nucleotide-binding</keyword>
<evidence type="ECO:0000256" key="9">
    <source>
        <dbReference type="ARBA" id="ARBA00022968"/>
    </source>
</evidence>
<dbReference type="GO" id="GO:0000166">
    <property type="term" value="F:nucleotide binding"/>
    <property type="evidence" value="ECO:0007669"/>
    <property type="project" value="UniProtKB-KW"/>
</dbReference>
<evidence type="ECO:0000256" key="1">
    <source>
        <dbReference type="ARBA" id="ARBA00004606"/>
    </source>
</evidence>
<dbReference type="InterPro" id="IPR026050">
    <property type="entry name" value="C1GALT1/C1GALT1_chp1"/>
</dbReference>
<dbReference type="Gene3D" id="3.90.550.50">
    <property type="match status" value="1"/>
</dbReference>
<comment type="similarity">
    <text evidence="3">Belongs to the glycosyltransferase 31 family. Beta3-Gal-T subfamily.</text>
</comment>
<dbReference type="GO" id="GO:0016020">
    <property type="term" value="C:membrane"/>
    <property type="evidence" value="ECO:0007669"/>
    <property type="project" value="UniProtKB-SubCell"/>
</dbReference>
<evidence type="ECO:0000313" key="15">
    <source>
        <dbReference type="WBParaSite" id="Pan_g17323.t1"/>
    </source>
</evidence>
<evidence type="ECO:0000256" key="8">
    <source>
        <dbReference type="ARBA" id="ARBA00022741"/>
    </source>
</evidence>
<dbReference type="PANTHER" id="PTHR23033">
    <property type="entry name" value="BETA1,3-GALACTOSYLTRANSFERASE"/>
    <property type="match status" value="1"/>
</dbReference>